<evidence type="ECO:0000256" key="1">
    <source>
        <dbReference type="SAM" id="MobiDB-lite"/>
    </source>
</evidence>
<organism evidence="3 4">
    <name type="scientific">Lignipirellula cremea</name>
    <dbReference type="NCBI Taxonomy" id="2528010"/>
    <lineage>
        <taxon>Bacteria</taxon>
        <taxon>Pseudomonadati</taxon>
        <taxon>Planctomycetota</taxon>
        <taxon>Planctomycetia</taxon>
        <taxon>Pirellulales</taxon>
        <taxon>Pirellulaceae</taxon>
        <taxon>Lignipirellula</taxon>
    </lineage>
</organism>
<proteinExistence type="predicted"/>
<keyword evidence="2" id="KW-0472">Membrane</keyword>
<dbReference type="Proteomes" id="UP000317648">
    <property type="component" value="Chromosome"/>
</dbReference>
<evidence type="ECO:0000313" key="4">
    <source>
        <dbReference type="Proteomes" id="UP000317648"/>
    </source>
</evidence>
<keyword evidence="2" id="KW-0812">Transmembrane</keyword>
<name>A0A518E0K9_9BACT</name>
<reference evidence="3 4" key="1">
    <citation type="submission" date="2019-02" db="EMBL/GenBank/DDBJ databases">
        <title>Deep-cultivation of Planctomycetes and their phenomic and genomic characterization uncovers novel biology.</title>
        <authorList>
            <person name="Wiegand S."/>
            <person name="Jogler M."/>
            <person name="Boedeker C."/>
            <person name="Pinto D."/>
            <person name="Vollmers J."/>
            <person name="Rivas-Marin E."/>
            <person name="Kohn T."/>
            <person name="Peeters S.H."/>
            <person name="Heuer A."/>
            <person name="Rast P."/>
            <person name="Oberbeckmann S."/>
            <person name="Bunk B."/>
            <person name="Jeske O."/>
            <person name="Meyerdierks A."/>
            <person name="Storesund J.E."/>
            <person name="Kallscheuer N."/>
            <person name="Luecker S."/>
            <person name="Lage O.M."/>
            <person name="Pohl T."/>
            <person name="Merkel B.J."/>
            <person name="Hornburger P."/>
            <person name="Mueller R.-W."/>
            <person name="Bruemmer F."/>
            <person name="Labrenz M."/>
            <person name="Spormann A.M."/>
            <person name="Op den Camp H."/>
            <person name="Overmann J."/>
            <person name="Amann R."/>
            <person name="Jetten M.S.M."/>
            <person name="Mascher T."/>
            <person name="Medema M.H."/>
            <person name="Devos D.P."/>
            <person name="Kaster A.-K."/>
            <person name="Ovreas L."/>
            <person name="Rohde M."/>
            <person name="Galperin M.Y."/>
            <person name="Jogler C."/>
        </authorList>
    </citation>
    <scope>NUCLEOTIDE SEQUENCE [LARGE SCALE GENOMIC DNA]</scope>
    <source>
        <strain evidence="3 4">Pla85_3_4</strain>
    </source>
</reference>
<feature type="transmembrane region" description="Helical" evidence="2">
    <location>
        <begin position="128"/>
        <end position="148"/>
    </location>
</feature>
<evidence type="ECO:0000313" key="3">
    <source>
        <dbReference type="EMBL" id="QDU97628.1"/>
    </source>
</evidence>
<dbReference type="KEGG" id="lcre:Pla8534_54780"/>
<feature type="region of interest" description="Disordered" evidence="1">
    <location>
        <begin position="92"/>
        <end position="118"/>
    </location>
</feature>
<dbReference type="RefSeq" id="WP_145056391.1">
    <property type="nucleotide sequence ID" value="NZ_CP036433.1"/>
</dbReference>
<dbReference type="EMBL" id="CP036433">
    <property type="protein sequence ID" value="QDU97628.1"/>
    <property type="molecule type" value="Genomic_DNA"/>
</dbReference>
<accession>A0A518E0K9</accession>
<keyword evidence="4" id="KW-1185">Reference proteome</keyword>
<evidence type="ECO:0000256" key="2">
    <source>
        <dbReference type="SAM" id="Phobius"/>
    </source>
</evidence>
<protein>
    <submittedName>
        <fullName evidence="3">Uncharacterized protein</fullName>
    </submittedName>
</protein>
<keyword evidence="2" id="KW-1133">Transmembrane helix</keyword>
<gene>
    <name evidence="3" type="ORF">Pla8534_54780</name>
</gene>
<sequence length="304" mass="32794">MDVKQYYEAIDACQPSGDELRDASAAELRSLREALAQDPALQQLRQRTARFDSQVGEVFQKAPAPVGLEDRLLAAVLAQLEPNPAAALVDAAAESTESLSEQATDETSPDSAVETLPSPAAGWTRRRFGYSVAAAAALAAGVACWFALPHTIDSRELVDQVVSADGWDSRARSLEEDTWNTKLAEAPAAYPLDRGAVSSVRAWRPFPTSLDRDAVEYDLRRRTTEPRAALFVLKCADRVTGLGAAVPHAPQSTTGNLVVAAWSSNQHVYVLAIEGDKNRYNALVQLPQYGMASSRLSADPFGVR</sequence>
<dbReference type="AlphaFoldDB" id="A0A518E0K9"/>